<proteinExistence type="predicted"/>
<evidence type="ECO:0000313" key="2">
    <source>
        <dbReference type="Proteomes" id="UP000248014"/>
    </source>
</evidence>
<name>A0A2V3UNI1_9SPHN</name>
<organism evidence="1 2">
    <name type="scientific">Blastomonas natatoria</name>
    <dbReference type="NCBI Taxonomy" id="34015"/>
    <lineage>
        <taxon>Bacteria</taxon>
        <taxon>Pseudomonadati</taxon>
        <taxon>Pseudomonadota</taxon>
        <taxon>Alphaproteobacteria</taxon>
        <taxon>Sphingomonadales</taxon>
        <taxon>Sphingomonadaceae</taxon>
        <taxon>Blastomonas</taxon>
    </lineage>
</organism>
<evidence type="ECO:0000313" key="1">
    <source>
        <dbReference type="EMBL" id="PXW67890.1"/>
    </source>
</evidence>
<accession>A0A2V3UNI1</accession>
<comment type="caution">
    <text evidence="1">The sequence shown here is derived from an EMBL/GenBank/DDBJ whole genome shotgun (WGS) entry which is preliminary data.</text>
</comment>
<sequence>MPKFVCKVDEDGVRVVLDAVDGEEISAEMVAAWAAIRQSAGLNEIAYRLMGIDNALNTLADAVDRSN</sequence>
<dbReference type="RefSeq" id="WP_146215425.1">
    <property type="nucleotide sequence ID" value="NZ_QJJM01000023.1"/>
</dbReference>
<gene>
    <name evidence="1" type="ORF">C7451_12326</name>
</gene>
<reference evidence="1 2" key="1">
    <citation type="submission" date="2018-05" db="EMBL/GenBank/DDBJ databases">
        <title>Genomic Encyclopedia of Type Strains, Phase IV (KMG-IV): sequencing the most valuable type-strain genomes for metagenomic binning, comparative biology and taxonomic classification.</title>
        <authorList>
            <person name="Goeker M."/>
        </authorList>
    </citation>
    <scope>NUCLEOTIDE SEQUENCE [LARGE SCALE GENOMIC DNA]</scope>
    <source>
        <strain evidence="1 2">DSM 3183</strain>
    </source>
</reference>
<dbReference type="OrthoDB" id="9946732at2"/>
<keyword evidence="2" id="KW-1185">Reference proteome</keyword>
<protein>
    <submittedName>
        <fullName evidence="1">Uncharacterized protein</fullName>
    </submittedName>
</protein>
<dbReference type="AlphaFoldDB" id="A0A2V3UNI1"/>
<dbReference type="Proteomes" id="UP000248014">
    <property type="component" value="Unassembled WGS sequence"/>
</dbReference>
<dbReference type="EMBL" id="QJJM01000023">
    <property type="protein sequence ID" value="PXW67890.1"/>
    <property type="molecule type" value="Genomic_DNA"/>
</dbReference>